<keyword evidence="2" id="KW-1185">Reference proteome</keyword>
<comment type="caution">
    <text evidence="1">The sequence shown here is derived from an EMBL/GenBank/DDBJ whole genome shotgun (WGS) entry which is preliminary data.</text>
</comment>
<protein>
    <submittedName>
        <fullName evidence="1">Uncharacterized protein</fullName>
    </submittedName>
</protein>
<dbReference type="Proteomes" id="UP000249299">
    <property type="component" value="Unassembled WGS sequence"/>
</dbReference>
<dbReference type="AlphaFoldDB" id="A0A327JEK6"/>
<dbReference type="OrthoDB" id="7870314at2"/>
<reference evidence="1 2" key="1">
    <citation type="submission" date="2017-07" db="EMBL/GenBank/DDBJ databases">
        <title>Draft Genome Sequences of Select Purple Nonsulfur Bacteria.</title>
        <authorList>
            <person name="Lasarre B."/>
            <person name="Mckinlay J.B."/>
        </authorList>
    </citation>
    <scope>NUCLEOTIDE SEQUENCE [LARGE SCALE GENOMIC DNA]</scope>
    <source>
        <strain evidence="1 2">DSM 11290</strain>
    </source>
</reference>
<dbReference type="EMBL" id="NPEV01000064">
    <property type="protein sequence ID" value="RAI24860.1"/>
    <property type="molecule type" value="Genomic_DNA"/>
</dbReference>
<evidence type="ECO:0000313" key="1">
    <source>
        <dbReference type="EMBL" id="RAI24860.1"/>
    </source>
</evidence>
<name>A0A327JEK6_9HYPH</name>
<organism evidence="1 2">
    <name type="scientific">Rhodobium orientis</name>
    <dbReference type="NCBI Taxonomy" id="34017"/>
    <lineage>
        <taxon>Bacteria</taxon>
        <taxon>Pseudomonadati</taxon>
        <taxon>Pseudomonadota</taxon>
        <taxon>Alphaproteobacteria</taxon>
        <taxon>Hyphomicrobiales</taxon>
        <taxon>Rhodobiaceae</taxon>
        <taxon>Rhodobium</taxon>
    </lineage>
</organism>
<sequence>METEAPVNCLRAEASRIADVLGHSDRYQYWVGASGKRYLFTTMPVAIVGDFQNAVVLTTLPRKNPGSNWVGTAAQFVAEAASLGRPKRAYVHLLSPTRAARQAVIDDLHAALPH</sequence>
<dbReference type="RefSeq" id="WP_111436309.1">
    <property type="nucleotide sequence ID" value="NZ_JACIGG010000010.1"/>
</dbReference>
<evidence type="ECO:0000313" key="2">
    <source>
        <dbReference type="Proteomes" id="UP000249299"/>
    </source>
</evidence>
<accession>A0A327JEK6</accession>
<gene>
    <name evidence="1" type="ORF">CH339_20745</name>
</gene>
<proteinExistence type="predicted"/>